<keyword evidence="1" id="KW-0472">Membrane</keyword>
<proteinExistence type="predicted"/>
<name>A0A1J5S179_9ZZZZ</name>
<comment type="caution">
    <text evidence="2">The sequence shown here is derived from an EMBL/GenBank/DDBJ whole genome shotgun (WGS) entry which is preliminary data.</text>
</comment>
<feature type="transmembrane region" description="Helical" evidence="1">
    <location>
        <begin position="7"/>
        <end position="29"/>
    </location>
</feature>
<evidence type="ECO:0000256" key="1">
    <source>
        <dbReference type="SAM" id="Phobius"/>
    </source>
</evidence>
<sequence>MKLSLTGWLILLNVVGAIAYLVVGSRLWWIEPELADVPGASGGAAFIWFPVSMYFACAFGIANFAALLCHFLALYRRRGQKLSIYTLSIPVIWMLTIWIDYRHHGI</sequence>
<dbReference type="EMBL" id="MLJW01000080">
    <property type="protein sequence ID" value="OIR01850.1"/>
    <property type="molecule type" value="Genomic_DNA"/>
</dbReference>
<protein>
    <submittedName>
        <fullName evidence="2">Uncharacterized protein</fullName>
    </submittedName>
</protein>
<keyword evidence="1" id="KW-0812">Transmembrane</keyword>
<reference evidence="2" key="1">
    <citation type="submission" date="2016-10" db="EMBL/GenBank/DDBJ databases">
        <title>Sequence of Gallionella enrichment culture.</title>
        <authorList>
            <person name="Poehlein A."/>
            <person name="Muehling M."/>
            <person name="Daniel R."/>
        </authorList>
    </citation>
    <scope>NUCLEOTIDE SEQUENCE</scope>
</reference>
<feature type="transmembrane region" description="Helical" evidence="1">
    <location>
        <begin position="49"/>
        <end position="75"/>
    </location>
</feature>
<organism evidence="2">
    <name type="scientific">mine drainage metagenome</name>
    <dbReference type="NCBI Taxonomy" id="410659"/>
    <lineage>
        <taxon>unclassified sequences</taxon>
        <taxon>metagenomes</taxon>
        <taxon>ecological metagenomes</taxon>
    </lineage>
</organism>
<gene>
    <name evidence="2" type="ORF">GALL_161520</name>
</gene>
<dbReference type="AlphaFoldDB" id="A0A1J5S179"/>
<keyword evidence="1" id="KW-1133">Transmembrane helix</keyword>
<feature type="transmembrane region" description="Helical" evidence="1">
    <location>
        <begin position="82"/>
        <end position="101"/>
    </location>
</feature>
<accession>A0A1J5S179</accession>
<evidence type="ECO:0000313" key="2">
    <source>
        <dbReference type="EMBL" id="OIR01850.1"/>
    </source>
</evidence>